<dbReference type="Proteomes" id="UP000093695">
    <property type="component" value="Chromosome"/>
</dbReference>
<gene>
    <name evidence="2" type="ORF">SD37_13255</name>
</gene>
<organism evidence="2 3">
    <name type="scientific">Amycolatopsis orientalis</name>
    <name type="common">Nocardia orientalis</name>
    <dbReference type="NCBI Taxonomy" id="31958"/>
    <lineage>
        <taxon>Bacteria</taxon>
        <taxon>Bacillati</taxon>
        <taxon>Actinomycetota</taxon>
        <taxon>Actinomycetes</taxon>
        <taxon>Pseudonocardiales</taxon>
        <taxon>Pseudonocardiaceae</taxon>
        <taxon>Amycolatopsis</taxon>
    </lineage>
</organism>
<feature type="signal peptide" evidence="1">
    <location>
        <begin position="1"/>
        <end position="24"/>
    </location>
</feature>
<dbReference type="AlphaFoldDB" id="A0A193BWC6"/>
<accession>A0A193BWC6</accession>
<feature type="chain" id="PRO_5038522474" description="DUF3558 domain-containing protein" evidence="1">
    <location>
        <begin position="25"/>
        <end position="319"/>
    </location>
</feature>
<evidence type="ECO:0000313" key="3">
    <source>
        <dbReference type="Proteomes" id="UP000093695"/>
    </source>
</evidence>
<evidence type="ECO:0000256" key="1">
    <source>
        <dbReference type="SAM" id="SignalP"/>
    </source>
</evidence>
<sequence length="319" mass="33125">MGRSTAFAALTTAVLLLTGCAATPAPDTPPSTSAAPPPTGPLALREALGDPATVDFCGLLDFSEIEKTSPPLSEPTLSMGACSFQTRIAGSAALISFGFPDDRAKERLAAATPVGEPSLPRGLRVVRSDLQGQPLLHLVFADDSSLRIGTFFENREAAGPEVLAVATKILDGVARSLASGKQARHLEYRDGSLARLDACSALLSGTEVSARLGEAVSGKGDLSGHQCLWGDQGAPRLVRMEFGLGPHPKAAGGVQEERLGGRRSFVQEVSGGCTVLTSHIGGPDPERNQVEHAILAVQAPDACRVARELAAIAWPKLPV</sequence>
<dbReference type="EMBL" id="CP016174">
    <property type="protein sequence ID" value="ANN16526.1"/>
    <property type="molecule type" value="Genomic_DNA"/>
</dbReference>
<proteinExistence type="predicted"/>
<dbReference type="PROSITE" id="PS51257">
    <property type="entry name" value="PROKAR_LIPOPROTEIN"/>
    <property type="match status" value="1"/>
</dbReference>
<keyword evidence="3" id="KW-1185">Reference proteome</keyword>
<dbReference type="KEGG" id="aori:SD37_13255"/>
<evidence type="ECO:0000313" key="2">
    <source>
        <dbReference type="EMBL" id="ANN16526.1"/>
    </source>
</evidence>
<dbReference type="STRING" id="31958.SD37_13255"/>
<evidence type="ECO:0008006" key="4">
    <source>
        <dbReference type="Google" id="ProtNLM"/>
    </source>
</evidence>
<name>A0A193BWC6_AMYOR</name>
<keyword evidence="1" id="KW-0732">Signal</keyword>
<protein>
    <recommendedName>
        <fullName evidence="4">DUF3558 domain-containing protein</fullName>
    </recommendedName>
</protein>
<reference evidence="2 3" key="1">
    <citation type="journal article" date="2015" name="Genome Announc.">
        <title>Draft Genome Sequence of Norvancomycin-Producing Strain Amycolatopsis orientalis CPCC200066.</title>
        <authorList>
            <person name="Lei X."/>
            <person name="Yuan F."/>
            <person name="Shi Y."/>
            <person name="Li X."/>
            <person name="Wang L."/>
            <person name="Hong B."/>
        </authorList>
    </citation>
    <scope>NUCLEOTIDE SEQUENCE [LARGE SCALE GENOMIC DNA]</scope>
    <source>
        <strain evidence="2 3">B-37</strain>
    </source>
</reference>
<dbReference type="RefSeq" id="WP_044854298.1">
    <property type="nucleotide sequence ID" value="NZ_CP016174.1"/>
</dbReference>